<dbReference type="STRING" id="29655.A0A0K9PC46"/>
<name>A0A0K9PC46_ZOSMR</name>
<dbReference type="InterPro" id="IPR018612">
    <property type="entry name" value="NSRP1_N"/>
</dbReference>
<feature type="domain" description="Nuclear speckle splicing regulatory protein 1 N-terminal" evidence="5">
    <location>
        <begin position="59"/>
        <end position="175"/>
    </location>
</feature>
<dbReference type="OMA" id="EMQRWDA"/>
<proteinExistence type="inferred from homology"/>
<gene>
    <name evidence="6" type="ORF">ZOSMA_291G00100</name>
</gene>
<evidence type="ECO:0000256" key="1">
    <source>
        <dbReference type="ARBA" id="ARBA00010126"/>
    </source>
</evidence>
<dbReference type="Proteomes" id="UP000036987">
    <property type="component" value="Unassembled WGS sequence"/>
</dbReference>
<dbReference type="Pfam" id="PF09745">
    <property type="entry name" value="NSRP1_N"/>
    <property type="match status" value="1"/>
</dbReference>
<comment type="similarity">
    <text evidence="1">Belongs to the NSRP1 family.</text>
</comment>
<protein>
    <submittedName>
        <fullName evidence="6">Putative Coiled-coil domain-containing protein</fullName>
    </submittedName>
</protein>
<keyword evidence="2 3" id="KW-0175">Coiled coil</keyword>
<dbReference type="AlphaFoldDB" id="A0A0K9PC46"/>
<reference evidence="7" key="1">
    <citation type="journal article" date="2016" name="Nature">
        <title>The genome of the seagrass Zostera marina reveals angiosperm adaptation to the sea.</title>
        <authorList>
            <person name="Olsen J.L."/>
            <person name="Rouze P."/>
            <person name="Verhelst B."/>
            <person name="Lin Y.-C."/>
            <person name="Bayer T."/>
            <person name="Collen J."/>
            <person name="Dattolo E."/>
            <person name="De Paoli E."/>
            <person name="Dittami S."/>
            <person name="Maumus F."/>
            <person name="Michel G."/>
            <person name="Kersting A."/>
            <person name="Lauritano C."/>
            <person name="Lohaus R."/>
            <person name="Toepel M."/>
            <person name="Tonon T."/>
            <person name="Vanneste K."/>
            <person name="Amirebrahimi M."/>
            <person name="Brakel J."/>
            <person name="Bostroem C."/>
            <person name="Chovatia M."/>
            <person name="Grimwood J."/>
            <person name="Jenkins J.W."/>
            <person name="Jueterbock A."/>
            <person name="Mraz A."/>
            <person name="Stam W.T."/>
            <person name="Tice H."/>
            <person name="Bornberg-Bauer E."/>
            <person name="Green P.J."/>
            <person name="Pearson G.A."/>
            <person name="Procaccini G."/>
            <person name="Duarte C.M."/>
            <person name="Schmutz J."/>
            <person name="Reusch T.B.H."/>
            <person name="Van de Peer Y."/>
        </authorList>
    </citation>
    <scope>NUCLEOTIDE SEQUENCE [LARGE SCALE GENOMIC DNA]</scope>
    <source>
        <strain evidence="7">cv. Finnish</strain>
    </source>
</reference>
<accession>A0A0K9PC46</accession>
<feature type="coiled-coil region" evidence="3">
    <location>
        <begin position="148"/>
        <end position="175"/>
    </location>
</feature>
<evidence type="ECO:0000313" key="6">
    <source>
        <dbReference type="EMBL" id="KMZ66618.1"/>
    </source>
</evidence>
<sequence>MKKYGLQLRINSQQQKQRQQKKPIVLPTAPGFGVDDDEDDVEMEIARHAAKNRALKEVEEKHKQALEEDPSAFDYDGVYDEMKQNIARPVVQDRTERKSKYIERLMQKAKQRQMEQEIIYEKRLVKERTKEDHLFQDKEKFVTGAYRKKLEEQQKWMEEERLRQLREERDDVTKKSVTDFYFQLDKNVAFGAEGGASSKVELKDVKAETLTHNAPGSAAASGKDASKDIQSEVLTDIAQVAAESSNTVASVAVPDPVPATTENKQPSEELQIKQHFKRSGDALAAARERYLARKKAKEY</sequence>
<dbReference type="EMBL" id="LFYR01000962">
    <property type="protein sequence ID" value="KMZ66618.1"/>
    <property type="molecule type" value="Genomic_DNA"/>
</dbReference>
<dbReference type="OrthoDB" id="446635at2759"/>
<dbReference type="PANTHER" id="PTHR30060:SF0">
    <property type="entry name" value="COILED-COIL PROTEIN (DUF2040)-RELATED"/>
    <property type="match status" value="1"/>
</dbReference>
<evidence type="ECO:0000313" key="7">
    <source>
        <dbReference type="Proteomes" id="UP000036987"/>
    </source>
</evidence>
<evidence type="ECO:0000259" key="5">
    <source>
        <dbReference type="Pfam" id="PF09745"/>
    </source>
</evidence>
<comment type="caution">
    <text evidence="6">The sequence shown here is derived from an EMBL/GenBank/DDBJ whole genome shotgun (WGS) entry which is preliminary data.</text>
</comment>
<evidence type="ECO:0000256" key="3">
    <source>
        <dbReference type="SAM" id="Coils"/>
    </source>
</evidence>
<dbReference type="GO" id="GO:0000381">
    <property type="term" value="P:regulation of alternative mRNA splicing, via spliceosome"/>
    <property type="evidence" value="ECO:0007669"/>
    <property type="project" value="InterPro"/>
</dbReference>
<keyword evidence="7" id="KW-1185">Reference proteome</keyword>
<dbReference type="PANTHER" id="PTHR30060">
    <property type="entry name" value="INNER MEMBRANE PROTEIN"/>
    <property type="match status" value="1"/>
</dbReference>
<organism evidence="6 7">
    <name type="scientific">Zostera marina</name>
    <name type="common">Eelgrass</name>
    <dbReference type="NCBI Taxonomy" id="29655"/>
    <lineage>
        <taxon>Eukaryota</taxon>
        <taxon>Viridiplantae</taxon>
        <taxon>Streptophyta</taxon>
        <taxon>Embryophyta</taxon>
        <taxon>Tracheophyta</taxon>
        <taxon>Spermatophyta</taxon>
        <taxon>Magnoliopsida</taxon>
        <taxon>Liliopsida</taxon>
        <taxon>Zosteraceae</taxon>
        <taxon>Zostera</taxon>
    </lineage>
</organism>
<feature type="region of interest" description="Disordered" evidence="4">
    <location>
        <begin position="1"/>
        <end position="37"/>
    </location>
</feature>
<evidence type="ECO:0000256" key="2">
    <source>
        <dbReference type="ARBA" id="ARBA00023054"/>
    </source>
</evidence>
<evidence type="ECO:0000256" key="4">
    <source>
        <dbReference type="SAM" id="MobiDB-lite"/>
    </source>
</evidence>